<keyword evidence="3" id="KW-0378">Hydrolase</keyword>
<dbReference type="Proteomes" id="UP000318405">
    <property type="component" value="Unassembled WGS sequence"/>
</dbReference>
<name>A0A556AGX5_9BURK</name>
<keyword evidence="7" id="KW-1185">Reference proteome</keyword>
<organism evidence="6 7">
    <name type="scientific">Verticiella sediminum</name>
    <dbReference type="NCBI Taxonomy" id="1247510"/>
    <lineage>
        <taxon>Bacteria</taxon>
        <taxon>Pseudomonadati</taxon>
        <taxon>Pseudomonadota</taxon>
        <taxon>Betaproteobacteria</taxon>
        <taxon>Burkholderiales</taxon>
        <taxon>Alcaligenaceae</taxon>
        <taxon>Verticiella</taxon>
    </lineage>
</organism>
<proteinExistence type="inferred from homology"/>
<sequence>MTIRLPRRLWVDMTTREFSRLPKDTVAVLPVASVEQHGPHLPVYVDACLNEGIVQRAIQHLPEELPITFLPMQAVGKANEHLAFPGTLSLSAETLTRVWTEIGECVHRAGIRKLVLFNSHGGQPQVMDIVARDLRVRLGMFVVCCDGGSFGPVPGEPFPELERRHGIHGGSKETSMMLALRPDLVQMEHAQDFRPASIHIEENYRYLRAEGRVGFGWQAQDLNPAGAAGNALDADAERGDQVLDHAARGLATLLAEVHRFPIDHLRATP</sequence>
<comment type="caution">
    <text evidence="6">The sequence shown here is derived from an EMBL/GenBank/DDBJ whole genome shotgun (WGS) entry which is preliminary data.</text>
</comment>
<keyword evidence="2" id="KW-0479">Metal-binding</keyword>
<dbReference type="InterPro" id="IPR024087">
    <property type="entry name" value="Creatininase-like_sf"/>
</dbReference>
<evidence type="ECO:0000256" key="2">
    <source>
        <dbReference type="ARBA" id="ARBA00022723"/>
    </source>
</evidence>
<dbReference type="Gene3D" id="3.40.50.10310">
    <property type="entry name" value="Creatininase"/>
    <property type="match status" value="1"/>
</dbReference>
<dbReference type="GO" id="GO:0009231">
    <property type="term" value="P:riboflavin biosynthetic process"/>
    <property type="evidence" value="ECO:0007669"/>
    <property type="project" value="TreeGrafter"/>
</dbReference>
<evidence type="ECO:0000256" key="5">
    <source>
        <dbReference type="ARBA" id="ARBA00024029"/>
    </source>
</evidence>
<dbReference type="Pfam" id="PF02633">
    <property type="entry name" value="Creatininase"/>
    <property type="match status" value="1"/>
</dbReference>
<evidence type="ECO:0000256" key="3">
    <source>
        <dbReference type="ARBA" id="ARBA00022801"/>
    </source>
</evidence>
<dbReference type="SUPFAM" id="SSF102215">
    <property type="entry name" value="Creatininase"/>
    <property type="match status" value="1"/>
</dbReference>
<dbReference type="GO" id="GO:0046872">
    <property type="term" value="F:metal ion binding"/>
    <property type="evidence" value="ECO:0007669"/>
    <property type="project" value="UniProtKB-KW"/>
</dbReference>
<gene>
    <name evidence="6" type="ORF">FOZ76_17260</name>
</gene>
<comment type="similarity">
    <text evidence="5">Belongs to the creatininase superfamily.</text>
</comment>
<dbReference type="AlphaFoldDB" id="A0A556AGX5"/>
<dbReference type="PANTHER" id="PTHR35005:SF1">
    <property type="entry name" value="2-AMINO-5-FORMYLAMINO-6-RIBOSYLAMINOPYRIMIDIN-4(3H)-ONE 5'-MONOPHOSPHATE DEFORMYLASE"/>
    <property type="match status" value="1"/>
</dbReference>
<evidence type="ECO:0000313" key="7">
    <source>
        <dbReference type="Proteomes" id="UP000318405"/>
    </source>
</evidence>
<dbReference type="GO" id="GO:0016811">
    <property type="term" value="F:hydrolase activity, acting on carbon-nitrogen (but not peptide) bonds, in linear amides"/>
    <property type="evidence" value="ECO:0007669"/>
    <property type="project" value="TreeGrafter"/>
</dbReference>
<accession>A0A556AGX5</accession>
<keyword evidence="4" id="KW-0862">Zinc</keyword>
<reference evidence="6 7" key="1">
    <citation type="submission" date="2019-07" db="EMBL/GenBank/DDBJ databases">
        <title>Qingshengfaniella alkalisoli gen. nov., sp. nov., isolated from saline soil.</title>
        <authorList>
            <person name="Xu L."/>
            <person name="Huang X.-X."/>
            <person name="Sun J.-Q."/>
        </authorList>
    </citation>
    <scope>NUCLEOTIDE SEQUENCE [LARGE SCALE GENOMIC DNA]</scope>
    <source>
        <strain evidence="6 7">DSM 27279</strain>
    </source>
</reference>
<dbReference type="InterPro" id="IPR003785">
    <property type="entry name" value="Creatininase/forma_Hydrolase"/>
</dbReference>
<evidence type="ECO:0000256" key="1">
    <source>
        <dbReference type="ARBA" id="ARBA00001947"/>
    </source>
</evidence>
<dbReference type="PANTHER" id="PTHR35005">
    <property type="entry name" value="3-DEHYDRO-SCYLLO-INOSOSE HYDROLASE"/>
    <property type="match status" value="1"/>
</dbReference>
<comment type="cofactor">
    <cofactor evidence="1">
        <name>Zn(2+)</name>
        <dbReference type="ChEBI" id="CHEBI:29105"/>
    </cofactor>
</comment>
<dbReference type="RefSeq" id="WP_143949535.1">
    <property type="nucleotide sequence ID" value="NZ_BAABMB010000007.1"/>
</dbReference>
<dbReference type="EMBL" id="VLTJ01000030">
    <property type="protein sequence ID" value="TSH92122.1"/>
    <property type="molecule type" value="Genomic_DNA"/>
</dbReference>
<evidence type="ECO:0000313" key="6">
    <source>
        <dbReference type="EMBL" id="TSH92122.1"/>
    </source>
</evidence>
<evidence type="ECO:0000256" key="4">
    <source>
        <dbReference type="ARBA" id="ARBA00022833"/>
    </source>
</evidence>
<protein>
    <submittedName>
        <fullName evidence="6">Creatininase family protein</fullName>
    </submittedName>
</protein>
<dbReference type="OrthoDB" id="9801445at2"/>